<feature type="domain" description="RFTS" evidence="4">
    <location>
        <begin position="398"/>
        <end position="514"/>
    </location>
</feature>
<evidence type="ECO:0000313" key="5">
    <source>
        <dbReference type="EMBL" id="ERN13200.1"/>
    </source>
</evidence>
<keyword evidence="2" id="KW-0539">Nucleus</keyword>
<dbReference type="HOGENOM" id="CLU_435716_0_0_1"/>
<feature type="region of interest" description="Disordered" evidence="3">
    <location>
        <begin position="594"/>
        <end position="628"/>
    </location>
</feature>
<gene>
    <name evidence="5" type="ORF">AMTR_s00040p00219580</name>
</gene>
<dbReference type="GO" id="GO:0044027">
    <property type="term" value="P:negative regulation of gene expression via chromosomal CpG island methylation"/>
    <property type="evidence" value="ECO:0000318"/>
    <property type="project" value="GO_Central"/>
</dbReference>
<evidence type="ECO:0000313" key="6">
    <source>
        <dbReference type="Proteomes" id="UP000017836"/>
    </source>
</evidence>
<organism evidence="5 6">
    <name type="scientific">Amborella trichopoda</name>
    <dbReference type="NCBI Taxonomy" id="13333"/>
    <lineage>
        <taxon>Eukaryota</taxon>
        <taxon>Viridiplantae</taxon>
        <taxon>Streptophyta</taxon>
        <taxon>Embryophyta</taxon>
        <taxon>Tracheophyta</taxon>
        <taxon>Spermatophyta</taxon>
        <taxon>Magnoliopsida</taxon>
        <taxon>Amborellales</taxon>
        <taxon>Amborellaceae</taxon>
        <taxon>Amborella</taxon>
    </lineage>
</organism>
<keyword evidence="6" id="KW-1185">Reference proteome</keyword>
<dbReference type="AlphaFoldDB" id="W1Q010"/>
<accession>W1Q010</accession>
<dbReference type="InterPro" id="IPR050390">
    <property type="entry name" value="C5-Methyltransferase"/>
</dbReference>
<evidence type="ECO:0000259" key="4">
    <source>
        <dbReference type="Pfam" id="PF12047"/>
    </source>
</evidence>
<protein>
    <recommendedName>
        <fullName evidence="4">RFTS domain-containing protein</fullName>
    </recommendedName>
</protein>
<sequence>MPGASYVNCYRSFEFKASLCIQTFDKLTVDPEVEFGELLPSLVSAMLEEWPDSADSNSISDTLKPHMAFVADQLVVLDQEFSKSRAIKTIHEAFKEDMEKIRTLRQEKWGSVQLLGPAVSWCITGYEEGAPHIWVSTDYVDYLCRKPNADYKPFFKPFYEKAMLCIRAFHVISASPDLEFDELCRKLVLDILPCFDTFKDEETTWNYMNSHLGFVAEQLIRLDGIFFSERPSIKRIIEKFSVDYEKALDRKVCGSFLSLYDKNWWIRNCQSEDMNLAEIRKKQEIKVPQGQSSELSNSMIKLLQDKKKVKREEDLAKEGMKFTATMSVCKICRDYHSKKMRQEEIMDLEQPGAMEHDKTEAGKEMRKEEAMGMNQAAEVIEDESIALSMTRTESTVSQFRRLTGFTILDEKKDMHTIEDLVPNKFYISSEIRPVPAANSSAVVRCNLFGPITYWCITCYHAERPFIWVYTKVAVYECNEPSTAYLPLFKALYLKAVLCIHASQFLMRNPSGKFIELFEELVLALMAHFEIFKDRKKACTFADSHLGFIVERLIEFNMRFFSKLRAIKTMIDVCIADIREEENIEKVREEIMKEPESNVKVSEEKATREEGRDEESGAPEAKNIVGTVR</sequence>
<proteinExistence type="predicted"/>
<dbReference type="Gramene" id="ERN13200">
    <property type="protein sequence ID" value="ERN13200"/>
    <property type="gene ID" value="AMTR_s00040p00219580"/>
</dbReference>
<evidence type="ECO:0000256" key="3">
    <source>
        <dbReference type="SAM" id="MobiDB-lite"/>
    </source>
</evidence>
<dbReference type="GO" id="GO:0005634">
    <property type="term" value="C:nucleus"/>
    <property type="evidence" value="ECO:0000318"/>
    <property type="project" value="GO_Central"/>
</dbReference>
<dbReference type="EMBL" id="KI392591">
    <property type="protein sequence ID" value="ERN13200.1"/>
    <property type="molecule type" value="Genomic_DNA"/>
</dbReference>
<feature type="compositionally biased region" description="Basic and acidic residues" evidence="3">
    <location>
        <begin position="594"/>
        <end position="614"/>
    </location>
</feature>
<name>W1Q010_AMBTC</name>
<feature type="domain" description="RFTS" evidence="4">
    <location>
        <begin position="79"/>
        <end position="187"/>
    </location>
</feature>
<dbReference type="InterPro" id="IPR022702">
    <property type="entry name" value="Cytosine_MeTrfase1_RFD"/>
</dbReference>
<reference evidence="6" key="1">
    <citation type="journal article" date="2013" name="Science">
        <title>The Amborella genome and the evolution of flowering plants.</title>
        <authorList>
            <consortium name="Amborella Genome Project"/>
        </authorList>
    </citation>
    <scope>NUCLEOTIDE SEQUENCE [LARGE SCALE GENOMIC DNA]</scope>
</reference>
<comment type="subcellular location">
    <subcellularLocation>
        <location evidence="1">Nucleus</location>
    </subcellularLocation>
</comment>
<dbReference type="GO" id="GO:0003886">
    <property type="term" value="F:DNA (cytosine-5-)-methyltransferase activity"/>
    <property type="evidence" value="ECO:0000318"/>
    <property type="project" value="GO_Central"/>
</dbReference>
<dbReference type="GO" id="GO:0003677">
    <property type="term" value="F:DNA binding"/>
    <property type="evidence" value="ECO:0000318"/>
    <property type="project" value="GO_Central"/>
</dbReference>
<evidence type="ECO:0000256" key="2">
    <source>
        <dbReference type="ARBA" id="ARBA00023242"/>
    </source>
</evidence>
<evidence type="ECO:0000256" key="1">
    <source>
        <dbReference type="ARBA" id="ARBA00004123"/>
    </source>
</evidence>
<dbReference type="PANTHER" id="PTHR10629:SF50">
    <property type="entry name" value="DNA (CYTOSINE-5)-METHYLTRANSFERASE CMT3"/>
    <property type="match status" value="1"/>
</dbReference>
<dbReference type="Pfam" id="PF12047">
    <property type="entry name" value="DNMT1-RFD"/>
    <property type="match status" value="2"/>
</dbReference>
<dbReference type="PANTHER" id="PTHR10629">
    <property type="entry name" value="CYTOSINE-SPECIFIC METHYLTRANSFERASE"/>
    <property type="match status" value="1"/>
</dbReference>
<dbReference type="Proteomes" id="UP000017836">
    <property type="component" value="Unassembled WGS sequence"/>
</dbReference>